<dbReference type="Pfam" id="PF14727">
    <property type="entry name" value="PHTB1_N"/>
    <property type="match status" value="1"/>
</dbReference>
<sequence length="287" mass="31580">YETLAVATDAESRQDSDLLPKTGGKRLTPDWTFVLGEQAQDISVPSFSHSSSSILVLGERNLFCLRDNGQIRFMKKLEFNPSCFLPYASVKDGTTNLLLGTHNNMLLIYQDVTLKWAAQLPFVPVAVRVASFPELKGVVVSLSSDGHLLSSYLGTDPSFFSTPKVDAREADYEQVDVEMKKLQKFIREATRTQDILPKSDAAEDLSVKSTVCSCLDISSQALIPDIDGLPVPSVTVQVKVKASSVLQSAKLSVCIQPPLAVSQDQFDLEQMGKQLEDHPFILRLDSK</sequence>
<dbReference type="PANTHER" id="PTHR20991:SF0">
    <property type="entry name" value="PROTEIN PTHB1"/>
    <property type="match status" value="1"/>
</dbReference>
<protein>
    <recommendedName>
        <fullName evidence="5">Bardet-Biedl syndrome 9</fullName>
    </recommendedName>
</protein>
<feature type="domain" description="PTHB1 N-terminal" evidence="1">
    <location>
        <begin position="1"/>
        <end position="157"/>
    </location>
</feature>
<evidence type="ECO:0000313" key="3">
    <source>
        <dbReference type="EMBL" id="MEQ2218497.1"/>
    </source>
</evidence>
<accession>A0ABV0SGD0</accession>
<dbReference type="Proteomes" id="UP001434883">
    <property type="component" value="Unassembled WGS sequence"/>
</dbReference>
<evidence type="ECO:0008006" key="5">
    <source>
        <dbReference type="Google" id="ProtNLM"/>
    </source>
</evidence>
<keyword evidence="4" id="KW-1185">Reference proteome</keyword>
<comment type="caution">
    <text evidence="3">The sequence shown here is derived from an EMBL/GenBank/DDBJ whole genome shotgun (WGS) entry which is preliminary data.</text>
</comment>
<evidence type="ECO:0000259" key="2">
    <source>
        <dbReference type="Pfam" id="PF14728"/>
    </source>
</evidence>
<evidence type="ECO:0000259" key="1">
    <source>
        <dbReference type="Pfam" id="PF14727"/>
    </source>
</evidence>
<dbReference type="EMBL" id="JAHRIN010077033">
    <property type="protein sequence ID" value="MEQ2218497.1"/>
    <property type="molecule type" value="Genomic_DNA"/>
</dbReference>
<feature type="domain" description="PTHB1 GAE" evidence="2">
    <location>
        <begin position="230"/>
        <end position="273"/>
    </location>
</feature>
<reference evidence="3 4" key="1">
    <citation type="submission" date="2021-06" db="EMBL/GenBank/DDBJ databases">
        <authorList>
            <person name="Palmer J.M."/>
        </authorList>
    </citation>
    <scope>NUCLEOTIDE SEQUENCE [LARGE SCALE GENOMIC DNA]</scope>
    <source>
        <strain evidence="3 4">XC_2019</strain>
        <tissue evidence="3">Muscle</tissue>
    </source>
</reference>
<dbReference type="Pfam" id="PF14728">
    <property type="entry name" value="PTHB1_GAE"/>
    <property type="match status" value="1"/>
</dbReference>
<name>A0ABV0SGD0_9TELE</name>
<gene>
    <name evidence="3" type="ORF">XENOCAPTIV_003977</name>
</gene>
<evidence type="ECO:0000313" key="4">
    <source>
        <dbReference type="Proteomes" id="UP001434883"/>
    </source>
</evidence>
<dbReference type="PANTHER" id="PTHR20991">
    <property type="entry name" value="PARATHYROID HORMONE-RESPONSIVE B1 GENE"/>
    <property type="match status" value="1"/>
</dbReference>
<dbReference type="InterPro" id="IPR028074">
    <property type="entry name" value="PHTB1_GAE_dom"/>
</dbReference>
<dbReference type="InterPro" id="IPR026511">
    <property type="entry name" value="PTHB1"/>
</dbReference>
<dbReference type="InterPro" id="IPR028073">
    <property type="entry name" value="PHTB1_N_dom"/>
</dbReference>
<organism evidence="3 4">
    <name type="scientific">Xenoophorus captivus</name>
    <dbReference type="NCBI Taxonomy" id="1517983"/>
    <lineage>
        <taxon>Eukaryota</taxon>
        <taxon>Metazoa</taxon>
        <taxon>Chordata</taxon>
        <taxon>Craniata</taxon>
        <taxon>Vertebrata</taxon>
        <taxon>Euteleostomi</taxon>
        <taxon>Actinopterygii</taxon>
        <taxon>Neopterygii</taxon>
        <taxon>Teleostei</taxon>
        <taxon>Neoteleostei</taxon>
        <taxon>Acanthomorphata</taxon>
        <taxon>Ovalentaria</taxon>
        <taxon>Atherinomorphae</taxon>
        <taxon>Cyprinodontiformes</taxon>
        <taxon>Goodeidae</taxon>
        <taxon>Xenoophorus</taxon>
    </lineage>
</organism>
<proteinExistence type="predicted"/>
<feature type="non-terminal residue" evidence="3">
    <location>
        <position position="1"/>
    </location>
</feature>